<feature type="repeat" description="TPR" evidence="5">
    <location>
        <begin position="499"/>
        <end position="532"/>
    </location>
</feature>
<keyword evidence="7" id="KW-1185">Reference proteome</keyword>
<protein>
    <recommendedName>
        <fullName evidence="4">Tetratricopeptide repeat protein 27</fullName>
    </recommendedName>
</protein>
<comment type="caution">
    <text evidence="6">The sequence shown here is derived from an EMBL/GenBank/DDBJ whole genome shotgun (WGS) entry which is preliminary data.</text>
</comment>
<dbReference type="OrthoDB" id="1936594at2759"/>
<dbReference type="Gene3D" id="1.25.40.10">
    <property type="entry name" value="Tetratricopeptide repeat domain"/>
    <property type="match status" value="1"/>
</dbReference>
<evidence type="ECO:0000313" key="6">
    <source>
        <dbReference type="EMBL" id="NXY42569.1"/>
    </source>
</evidence>
<sequence>ESGSLLQLIFDGKYEEIFSNPSIQNIFSASSVTDENIDSYLEKQILAYLDCSVEVDNMERQRLMFLLGVGSLQLFVQSNWTGPPVRLKLQDFLPPALLQKFCEPKSLHAAVLKMLVLDGESVYTLTSHPILLLIARIILVNSRHKLASFQTLSWWTLRYVNIHQQLLEERSLELFTLAQTCIKQVTEAETLFTDDKSWHLAVQFHLECAYTFLCYYEYKKAKQCFNTAKDITKLQVNLTGALGKRTRFQERYVAQLIVDVQRMGDFRLPHGELSPAPTPLESLTMNYDLNDDTLLNEIKLADTDQHKVPDLCAEELAVILGICIDFQKNNPIHKLTEEELLAFTSCLLSQPKFWAIQTSALLLRTKLEKGSTRRMERAMKQTQALADQFGDANTSVSERMKIFYCCQVPPHWAIQRQLASLLFEMGCTSSALQIFEELEMWEDAVICHEKAGQHGKAEEILRRELEKKETPGLYCLLGDVLKDHQYYDKAWELSRHRSARAQRSKGLLHLRNREFRECVECFERSVQINPMQLGVWFSLGCAYIALEGYEGAAKAFQRCVTLEPDNAEAWNNLSTAYIRLKQK</sequence>
<dbReference type="InterPro" id="IPR011990">
    <property type="entry name" value="TPR-like_helical_dom_sf"/>
</dbReference>
<dbReference type="SMART" id="SM00028">
    <property type="entry name" value="TPR"/>
    <property type="match status" value="3"/>
</dbReference>
<dbReference type="SUPFAM" id="SSF48452">
    <property type="entry name" value="TPR-like"/>
    <property type="match status" value="1"/>
</dbReference>
<feature type="non-terminal residue" evidence="6">
    <location>
        <position position="1"/>
    </location>
</feature>
<dbReference type="PANTHER" id="PTHR16193:SF0">
    <property type="entry name" value="TETRATRICOPEPTIDE REPEAT PROTEIN 27"/>
    <property type="match status" value="1"/>
</dbReference>
<keyword evidence="1" id="KW-0677">Repeat</keyword>
<evidence type="ECO:0000256" key="5">
    <source>
        <dbReference type="PROSITE-ProRule" id="PRU00339"/>
    </source>
</evidence>
<dbReference type="InterPro" id="IPR019734">
    <property type="entry name" value="TPR_rpt"/>
</dbReference>
<comment type="similarity">
    <text evidence="3">Belongs to the TTC27 family.</text>
</comment>
<dbReference type="AlphaFoldDB" id="A0A7L4JP55"/>
<evidence type="ECO:0000256" key="4">
    <source>
        <dbReference type="ARBA" id="ARBA00024124"/>
    </source>
</evidence>
<dbReference type="Pfam" id="PF13181">
    <property type="entry name" value="TPR_8"/>
    <property type="match status" value="1"/>
</dbReference>
<reference evidence="6 7" key="1">
    <citation type="submission" date="2019-09" db="EMBL/GenBank/DDBJ databases">
        <title>Bird 10,000 Genomes (B10K) Project - Family phase.</title>
        <authorList>
            <person name="Zhang G."/>
        </authorList>
    </citation>
    <scope>NUCLEOTIDE SEQUENCE [LARGE SCALE GENOMIC DNA]</scope>
    <source>
        <strain evidence="6">B10K-CU-031-02</strain>
        <tissue evidence="6">Muscle</tissue>
    </source>
</reference>
<name>A0A7L4JP55_9AVES</name>
<gene>
    <name evidence="6" type="primary">Ttc27</name>
    <name evidence="6" type="ORF">CEUAER_R07229</name>
</gene>
<dbReference type="EMBL" id="VWPQ01001271">
    <property type="protein sequence ID" value="NXY42569.1"/>
    <property type="molecule type" value="Genomic_DNA"/>
</dbReference>
<keyword evidence="2 5" id="KW-0802">TPR repeat</keyword>
<evidence type="ECO:0000256" key="3">
    <source>
        <dbReference type="ARBA" id="ARBA00024020"/>
    </source>
</evidence>
<dbReference type="PANTHER" id="PTHR16193">
    <property type="entry name" value="TETRATRICOPEPTIDE REPEAT PROTEIN 27"/>
    <property type="match status" value="1"/>
</dbReference>
<evidence type="ECO:0000313" key="7">
    <source>
        <dbReference type="Proteomes" id="UP000519239"/>
    </source>
</evidence>
<dbReference type="PROSITE" id="PS50005">
    <property type="entry name" value="TPR"/>
    <property type="match status" value="2"/>
</dbReference>
<proteinExistence type="inferred from homology"/>
<organism evidence="6 7">
    <name type="scientific">Ceuthmochares aereus</name>
    <dbReference type="NCBI Taxonomy" id="1961834"/>
    <lineage>
        <taxon>Eukaryota</taxon>
        <taxon>Metazoa</taxon>
        <taxon>Chordata</taxon>
        <taxon>Craniata</taxon>
        <taxon>Vertebrata</taxon>
        <taxon>Euteleostomi</taxon>
        <taxon>Archelosauria</taxon>
        <taxon>Archosauria</taxon>
        <taxon>Dinosauria</taxon>
        <taxon>Saurischia</taxon>
        <taxon>Theropoda</taxon>
        <taxon>Coelurosauria</taxon>
        <taxon>Aves</taxon>
        <taxon>Neognathae</taxon>
        <taxon>Neoaves</taxon>
        <taxon>Otidimorphae</taxon>
        <taxon>Cuculiformes</taxon>
        <taxon>Cuculidae</taxon>
        <taxon>Ceuthmochares</taxon>
    </lineage>
</organism>
<feature type="repeat" description="TPR" evidence="5">
    <location>
        <begin position="533"/>
        <end position="566"/>
    </location>
</feature>
<dbReference type="InterPro" id="IPR044244">
    <property type="entry name" value="TTC27/Emw1"/>
</dbReference>
<feature type="non-terminal residue" evidence="6">
    <location>
        <position position="583"/>
    </location>
</feature>
<evidence type="ECO:0000256" key="2">
    <source>
        <dbReference type="ARBA" id="ARBA00022803"/>
    </source>
</evidence>
<accession>A0A7L4JP55</accession>
<evidence type="ECO:0000256" key="1">
    <source>
        <dbReference type="ARBA" id="ARBA00022737"/>
    </source>
</evidence>
<dbReference type="Proteomes" id="UP000519239">
    <property type="component" value="Unassembled WGS sequence"/>
</dbReference>